<keyword evidence="3" id="KW-1185">Reference proteome</keyword>
<feature type="domain" description="Reverse transcriptase" evidence="1">
    <location>
        <begin position="60"/>
        <end position="124"/>
    </location>
</feature>
<comment type="caution">
    <text evidence="2">The sequence shown here is derived from an EMBL/GenBank/DDBJ whole genome shotgun (WGS) entry which is preliminary data.</text>
</comment>
<reference evidence="2 3" key="1">
    <citation type="journal article" date="2023" name="Sci. Data">
        <title>Genome assembly of the Korean intertidal mud-creeper Batillaria attramentaria.</title>
        <authorList>
            <person name="Patra A.K."/>
            <person name="Ho P.T."/>
            <person name="Jun S."/>
            <person name="Lee S.J."/>
            <person name="Kim Y."/>
            <person name="Won Y.J."/>
        </authorList>
    </citation>
    <scope>NUCLEOTIDE SEQUENCE [LARGE SCALE GENOMIC DNA]</scope>
    <source>
        <strain evidence="2">Wonlab-2016</strain>
    </source>
</reference>
<dbReference type="InterPro" id="IPR043502">
    <property type="entry name" value="DNA/RNA_pol_sf"/>
</dbReference>
<dbReference type="Gene3D" id="3.30.70.270">
    <property type="match status" value="1"/>
</dbReference>
<evidence type="ECO:0000313" key="3">
    <source>
        <dbReference type="Proteomes" id="UP001519460"/>
    </source>
</evidence>
<proteinExistence type="predicted"/>
<name>A0ABD0J2J0_9CAEN</name>
<dbReference type="SUPFAM" id="SSF56672">
    <property type="entry name" value="DNA/RNA polymerases"/>
    <property type="match status" value="1"/>
</dbReference>
<dbReference type="PANTHER" id="PTHR37984:SF5">
    <property type="entry name" value="PROTEIN NYNRIN-LIKE"/>
    <property type="match status" value="1"/>
</dbReference>
<dbReference type="EMBL" id="JACVVK020000696">
    <property type="protein sequence ID" value="KAK7455072.1"/>
    <property type="molecule type" value="Genomic_DNA"/>
</dbReference>
<dbReference type="InterPro" id="IPR043128">
    <property type="entry name" value="Rev_trsase/Diguanyl_cyclase"/>
</dbReference>
<dbReference type="InterPro" id="IPR050951">
    <property type="entry name" value="Retrovirus_Pol_polyprotein"/>
</dbReference>
<dbReference type="PANTHER" id="PTHR37984">
    <property type="entry name" value="PROTEIN CBG26694"/>
    <property type="match status" value="1"/>
</dbReference>
<gene>
    <name evidence="2" type="ORF">BaRGS_00039521</name>
</gene>
<protein>
    <recommendedName>
        <fullName evidence="1">Reverse transcriptase domain-containing protein</fullName>
    </recommendedName>
</protein>
<dbReference type="Proteomes" id="UP001519460">
    <property type="component" value="Unassembled WGS sequence"/>
</dbReference>
<dbReference type="FunFam" id="3.30.70.270:FF:000003">
    <property type="entry name" value="Transposon Ty3-G Gag-Pol polyprotein"/>
    <property type="match status" value="1"/>
</dbReference>
<accession>A0ABD0J2J0</accession>
<dbReference type="InterPro" id="IPR000477">
    <property type="entry name" value="RT_dom"/>
</dbReference>
<sequence length="159" mass="18101">MSEKQENLDVSNRDMTIQTKLTDSEVAQTGSVLQYIQNERTKNCTSTIVFHLELPLYQKVMQILQGISNVTVYLDDLQVTGKTQAEHVSTLGQVMSRLEEYGLRLQKEKCPFMKPEVDYLGHKIGKNGLHPLKDKVQAINDAPATDQHHRIMVIPRHAM</sequence>
<dbReference type="Pfam" id="PF00078">
    <property type="entry name" value="RVT_1"/>
    <property type="match status" value="1"/>
</dbReference>
<organism evidence="2 3">
    <name type="scientific">Batillaria attramentaria</name>
    <dbReference type="NCBI Taxonomy" id="370345"/>
    <lineage>
        <taxon>Eukaryota</taxon>
        <taxon>Metazoa</taxon>
        <taxon>Spiralia</taxon>
        <taxon>Lophotrochozoa</taxon>
        <taxon>Mollusca</taxon>
        <taxon>Gastropoda</taxon>
        <taxon>Caenogastropoda</taxon>
        <taxon>Sorbeoconcha</taxon>
        <taxon>Cerithioidea</taxon>
        <taxon>Batillariidae</taxon>
        <taxon>Batillaria</taxon>
    </lineage>
</organism>
<evidence type="ECO:0000313" key="2">
    <source>
        <dbReference type="EMBL" id="KAK7455072.1"/>
    </source>
</evidence>
<evidence type="ECO:0000259" key="1">
    <source>
        <dbReference type="Pfam" id="PF00078"/>
    </source>
</evidence>
<dbReference type="AlphaFoldDB" id="A0ABD0J2J0"/>